<keyword evidence="2" id="KW-1185">Reference proteome</keyword>
<evidence type="ECO:0000313" key="1">
    <source>
        <dbReference type="EMBL" id="KHM50924.1"/>
    </source>
</evidence>
<sequence>MNTRRRMKIRAIRAIIKGLPWKPRAIILPLRQKIKVTLEMPHLAGSGSSTVEEFEKNFKPITKPITEPASQERGTIYINGKPVQWIG</sequence>
<comment type="caution">
    <text evidence="1">The sequence shown here is derived from an EMBL/GenBank/DDBJ whole genome shotgun (WGS) entry which is preliminary data.</text>
</comment>
<dbReference type="STRING" id="82374.NZ47_11965"/>
<dbReference type="Proteomes" id="UP000030993">
    <property type="component" value="Unassembled WGS sequence"/>
</dbReference>
<gene>
    <name evidence="1" type="ORF">NZ47_11965</name>
</gene>
<protein>
    <submittedName>
        <fullName evidence="1">Uncharacterized protein</fullName>
    </submittedName>
</protein>
<reference evidence="1 2" key="1">
    <citation type="journal article" date="2013" name="PLoS ONE">
        <title>Identification and characterization of three novel lipases belonging to families II and V from Anaerovibrio lipolyticus 5ST.</title>
        <authorList>
            <person name="Prive F."/>
            <person name="Kaderbhai N.N."/>
            <person name="Girdwood S."/>
            <person name="Worgan H.J."/>
            <person name="Pinloche E."/>
            <person name="Scollan N.D."/>
            <person name="Huws S.A."/>
            <person name="Newbold C.J."/>
        </authorList>
    </citation>
    <scope>NUCLEOTIDE SEQUENCE [LARGE SCALE GENOMIC DNA]</scope>
    <source>
        <strain evidence="1 2">5S</strain>
    </source>
</reference>
<name>A0A0B2JT88_9FIRM</name>
<organism evidence="1 2">
    <name type="scientific">Anaerovibrio lipolyticus</name>
    <dbReference type="NCBI Taxonomy" id="82374"/>
    <lineage>
        <taxon>Bacteria</taxon>
        <taxon>Bacillati</taxon>
        <taxon>Bacillota</taxon>
        <taxon>Negativicutes</taxon>
        <taxon>Selenomonadales</taxon>
        <taxon>Selenomonadaceae</taxon>
        <taxon>Anaerovibrio</taxon>
    </lineage>
</organism>
<dbReference type="RefSeq" id="WP_039211157.1">
    <property type="nucleotide sequence ID" value="NZ_JSCE01000219.1"/>
</dbReference>
<evidence type="ECO:0000313" key="2">
    <source>
        <dbReference type="Proteomes" id="UP000030993"/>
    </source>
</evidence>
<dbReference type="EMBL" id="JSCE01000219">
    <property type="protein sequence ID" value="KHM50924.1"/>
    <property type="molecule type" value="Genomic_DNA"/>
</dbReference>
<proteinExistence type="predicted"/>
<dbReference type="AlphaFoldDB" id="A0A0B2JT88"/>
<accession>A0A0B2JT88</accession>